<dbReference type="EMBL" id="OZ034818">
    <property type="protein sequence ID" value="CAL1390412.1"/>
    <property type="molecule type" value="Genomic_DNA"/>
</dbReference>
<comment type="subcellular location">
    <subcellularLocation>
        <location evidence="1">Membrane</location>
    </subcellularLocation>
</comment>
<dbReference type="PANTHER" id="PTHR31234">
    <property type="entry name" value="LATE EMBRYOGENESIS ABUNDANT (LEA) HYDROXYPROLINE-RICH GLYCOPROTEIN FAMILY"/>
    <property type="match status" value="1"/>
</dbReference>
<keyword evidence="2 4" id="KW-0472">Membrane</keyword>
<dbReference type="PANTHER" id="PTHR31234:SF2">
    <property type="entry name" value="OS05G0199100 PROTEIN"/>
    <property type="match status" value="1"/>
</dbReference>
<dbReference type="GO" id="GO:0016020">
    <property type="term" value="C:membrane"/>
    <property type="evidence" value="ECO:0007669"/>
    <property type="project" value="UniProtKB-SubCell"/>
</dbReference>
<sequence length="258" mass="28475">MEITNHPTTTTTSTVPSSSDPQSSFITAETYVVQIPKDQIYRIPPNENAAIAESRRPPQQASKKKSTSSSSSSCCSKSCYCCVFLGIFIVVVAIIIYLLTFFFQPKNPKFQVVNLFVSTTNHPKTITYRFRVGVRNLDQRSGVSFEKGGQTSLLFMQREIGQGKFPTFHQDKAGASTILVTLTGSNNRTVLPMQVQSSLNGTSKKHVPLVLSMNLLARMRISLLSEGDARLSVVCELVVDTLRKGSTQILSQSCLVRR</sequence>
<evidence type="ECO:0000256" key="2">
    <source>
        <dbReference type="ARBA" id="ARBA00023136"/>
    </source>
</evidence>
<evidence type="ECO:0008006" key="7">
    <source>
        <dbReference type="Google" id="ProtNLM"/>
    </source>
</evidence>
<proteinExistence type="predicted"/>
<keyword evidence="4" id="KW-1133">Transmembrane helix</keyword>
<dbReference type="AlphaFoldDB" id="A0AAV2EXC3"/>
<dbReference type="Proteomes" id="UP001497516">
    <property type="component" value="Chromosome 5"/>
</dbReference>
<reference evidence="5 6" key="1">
    <citation type="submission" date="2024-04" db="EMBL/GenBank/DDBJ databases">
        <authorList>
            <person name="Fracassetti M."/>
        </authorList>
    </citation>
    <scope>NUCLEOTIDE SEQUENCE [LARGE SCALE GENOMIC DNA]</scope>
</reference>
<evidence type="ECO:0000256" key="3">
    <source>
        <dbReference type="SAM" id="MobiDB-lite"/>
    </source>
</evidence>
<feature type="region of interest" description="Disordered" evidence="3">
    <location>
        <begin position="48"/>
        <end position="75"/>
    </location>
</feature>
<keyword evidence="4" id="KW-0812">Transmembrane</keyword>
<evidence type="ECO:0000256" key="1">
    <source>
        <dbReference type="ARBA" id="ARBA00004370"/>
    </source>
</evidence>
<dbReference type="InterPro" id="IPR044839">
    <property type="entry name" value="NDR1-like"/>
</dbReference>
<feature type="region of interest" description="Disordered" evidence="3">
    <location>
        <begin position="1"/>
        <end position="23"/>
    </location>
</feature>
<feature type="compositionally biased region" description="Low complexity" evidence="3">
    <location>
        <begin position="7"/>
        <end position="23"/>
    </location>
</feature>
<evidence type="ECO:0000313" key="6">
    <source>
        <dbReference type="Proteomes" id="UP001497516"/>
    </source>
</evidence>
<organism evidence="5 6">
    <name type="scientific">Linum trigynum</name>
    <dbReference type="NCBI Taxonomy" id="586398"/>
    <lineage>
        <taxon>Eukaryota</taxon>
        <taxon>Viridiplantae</taxon>
        <taxon>Streptophyta</taxon>
        <taxon>Embryophyta</taxon>
        <taxon>Tracheophyta</taxon>
        <taxon>Spermatophyta</taxon>
        <taxon>Magnoliopsida</taxon>
        <taxon>eudicotyledons</taxon>
        <taxon>Gunneridae</taxon>
        <taxon>Pentapetalae</taxon>
        <taxon>rosids</taxon>
        <taxon>fabids</taxon>
        <taxon>Malpighiales</taxon>
        <taxon>Linaceae</taxon>
        <taxon>Linum</taxon>
    </lineage>
</organism>
<accession>A0AAV2EXC3</accession>
<evidence type="ECO:0000256" key="4">
    <source>
        <dbReference type="SAM" id="Phobius"/>
    </source>
</evidence>
<dbReference type="GO" id="GO:0098542">
    <property type="term" value="P:defense response to other organism"/>
    <property type="evidence" value="ECO:0007669"/>
    <property type="project" value="InterPro"/>
</dbReference>
<gene>
    <name evidence="5" type="ORF">LTRI10_LOCUS31200</name>
</gene>
<name>A0AAV2EXC3_9ROSI</name>
<protein>
    <recommendedName>
        <fullName evidence="7">Late embryogenesis abundant protein LEA-2 subgroup domain-containing protein</fullName>
    </recommendedName>
</protein>
<feature type="transmembrane region" description="Helical" evidence="4">
    <location>
        <begin position="83"/>
        <end position="103"/>
    </location>
</feature>
<evidence type="ECO:0000313" key="5">
    <source>
        <dbReference type="EMBL" id="CAL1390412.1"/>
    </source>
</evidence>
<keyword evidence="6" id="KW-1185">Reference proteome</keyword>